<keyword evidence="3" id="KW-1185">Reference proteome</keyword>
<keyword evidence="1" id="KW-0732">Signal</keyword>
<protein>
    <recommendedName>
        <fullName evidence="4">Fungal STAND N-terminal Goodbye domain-containing protein</fullName>
    </recommendedName>
</protein>
<feature type="chain" id="PRO_5025479213" description="Fungal STAND N-terminal Goodbye domain-containing protein" evidence="1">
    <location>
        <begin position="19"/>
        <end position="140"/>
    </location>
</feature>
<reference evidence="2" key="1">
    <citation type="journal article" date="2020" name="Stud. Mycol.">
        <title>101 Dothideomycetes genomes: a test case for predicting lifestyles and emergence of pathogens.</title>
        <authorList>
            <person name="Haridas S."/>
            <person name="Albert R."/>
            <person name="Binder M."/>
            <person name="Bloem J."/>
            <person name="Labutti K."/>
            <person name="Salamov A."/>
            <person name="Andreopoulos B."/>
            <person name="Baker S."/>
            <person name="Barry K."/>
            <person name="Bills G."/>
            <person name="Bluhm B."/>
            <person name="Cannon C."/>
            <person name="Castanera R."/>
            <person name="Culley D."/>
            <person name="Daum C."/>
            <person name="Ezra D."/>
            <person name="Gonzalez J."/>
            <person name="Henrissat B."/>
            <person name="Kuo A."/>
            <person name="Liang C."/>
            <person name="Lipzen A."/>
            <person name="Lutzoni F."/>
            <person name="Magnuson J."/>
            <person name="Mondo S."/>
            <person name="Nolan M."/>
            <person name="Ohm R."/>
            <person name="Pangilinan J."/>
            <person name="Park H.-J."/>
            <person name="Ramirez L."/>
            <person name="Alfaro M."/>
            <person name="Sun H."/>
            <person name="Tritt A."/>
            <person name="Yoshinaga Y."/>
            <person name="Zwiers L.-H."/>
            <person name="Turgeon B."/>
            <person name="Goodwin S."/>
            <person name="Spatafora J."/>
            <person name="Crous P."/>
            <person name="Grigoriev I."/>
        </authorList>
    </citation>
    <scope>NUCLEOTIDE SEQUENCE</scope>
    <source>
        <strain evidence="2">CBS 480.64</strain>
    </source>
</reference>
<evidence type="ECO:0000256" key="1">
    <source>
        <dbReference type="SAM" id="SignalP"/>
    </source>
</evidence>
<name>A0A6A7BRI1_9PEZI</name>
<dbReference type="AlphaFoldDB" id="A0A6A7BRI1"/>
<proteinExistence type="predicted"/>
<dbReference type="EMBL" id="MU006065">
    <property type="protein sequence ID" value="KAF2857118.1"/>
    <property type="molecule type" value="Genomic_DNA"/>
</dbReference>
<evidence type="ECO:0000313" key="2">
    <source>
        <dbReference type="EMBL" id="KAF2857118.1"/>
    </source>
</evidence>
<accession>A0A6A7BRI1</accession>
<sequence>MQTISILALISVLRISKAPVWNQQFNDALARLEDLLNAILQLCDRYKVIPNSVKQDVELPLRTRRFCQGTLCAVWASLWATFYLGLAAGCLAEDGNVHFPTVSYWTAAAADETARANKVLEECESVFTRKCLEGLQLNVD</sequence>
<organism evidence="2 3">
    <name type="scientific">Piedraia hortae CBS 480.64</name>
    <dbReference type="NCBI Taxonomy" id="1314780"/>
    <lineage>
        <taxon>Eukaryota</taxon>
        <taxon>Fungi</taxon>
        <taxon>Dikarya</taxon>
        <taxon>Ascomycota</taxon>
        <taxon>Pezizomycotina</taxon>
        <taxon>Dothideomycetes</taxon>
        <taxon>Dothideomycetidae</taxon>
        <taxon>Capnodiales</taxon>
        <taxon>Piedraiaceae</taxon>
        <taxon>Piedraia</taxon>
    </lineage>
</organism>
<evidence type="ECO:0000313" key="3">
    <source>
        <dbReference type="Proteomes" id="UP000799421"/>
    </source>
</evidence>
<evidence type="ECO:0008006" key="4">
    <source>
        <dbReference type="Google" id="ProtNLM"/>
    </source>
</evidence>
<dbReference type="Proteomes" id="UP000799421">
    <property type="component" value="Unassembled WGS sequence"/>
</dbReference>
<gene>
    <name evidence="2" type="ORF">K470DRAFT_267066</name>
</gene>
<feature type="signal peptide" evidence="1">
    <location>
        <begin position="1"/>
        <end position="18"/>
    </location>
</feature>